<protein>
    <recommendedName>
        <fullName evidence="9">Golgi apparatus membrane protein TVP18</fullName>
    </recommendedName>
</protein>
<dbReference type="GO" id="GO:0012505">
    <property type="term" value="C:endomembrane system"/>
    <property type="evidence" value="ECO:0007669"/>
    <property type="project" value="UniProtKB-SubCell"/>
</dbReference>
<dbReference type="InterPro" id="IPR019365">
    <property type="entry name" value="TVP18/Ca-channel_flower"/>
</dbReference>
<dbReference type="SMART" id="SM01077">
    <property type="entry name" value="Cg6151-P"/>
    <property type="match status" value="1"/>
</dbReference>
<dbReference type="GO" id="GO:0016192">
    <property type="term" value="P:vesicle-mediated transport"/>
    <property type="evidence" value="ECO:0007669"/>
    <property type="project" value="TreeGrafter"/>
</dbReference>
<dbReference type="AlphaFoldDB" id="A0A1X2I509"/>
<proteinExistence type="inferred from homology"/>
<dbReference type="EMBL" id="MCGE01000027">
    <property type="protein sequence ID" value="ORZ09537.1"/>
    <property type="molecule type" value="Genomic_DNA"/>
</dbReference>
<comment type="subcellular location">
    <subcellularLocation>
        <location evidence="1">Endomembrane system</location>
        <topology evidence="1">Multi-pass membrane protein</topology>
    </subcellularLocation>
</comment>
<keyword evidence="3 6" id="KW-0812">Transmembrane</keyword>
<accession>A0A1X2I509</accession>
<feature type="transmembrane region" description="Helical" evidence="6">
    <location>
        <begin position="41"/>
        <end position="61"/>
    </location>
</feature>
<evidence type="ECO:0000256" key="6">
    <source>
        <dbReference type="SAM" id="Phobius"/>
    </source>
</evidence>
<evidence type="ECO:0008006" key="9">
    <source>
        <dbReference type="Google" id="ProtNLM"/>
    </source>
</evidence>
<gene>
    <name evidence="7" type="ORF">BCR42DRAFT_423601</name>
</gene>
<dbReference type="STRING" id="90262.A0A1X2I509"/>
<reference evidence="7 8" key="1">
    <citation type="submission" date="2016-07" db="EMBL/GenBank/DDBJ databases">
        <title>Pervasive Adenine N6-methylation of Active Genes in Fungi.</title>
        <authorList>
            <consortium name="DOE Joint Genome Institute"/>
            <person name="Mondo S.J."/>
            <person name="Dannebaum R.O."/>
            <person name="Kuo R.C."/>
            <person name="Labutti K."/>
            <person name="Haridas S."/>
            <person name="Kuo A."/>
            <person name="Salamov A."/>
            <person name="Ahrendt S.R."/>
            <person name="Lipzen A."/>
            <person name="Sullivan W."/>
            <person name="Andreopoulos W.B."/>
            <person name="Clum A."/>
            <person name="Lindquist E."/>
            <person name="Daum C."/>
            <person name="Ramamoorthy G.K."/>
            <person name="Gryganskyi A."/>
            <person name="Culley D."/>
            <person name="Magnuson J.K."/>
            <person name="James T.Y."/>
            <person name="O'Malley M.A."/>
            <person name="Stajich J.E."/>
            <person name="Spatafora J.W."/>
            <person name="Visel A."/>
            <person name="Grigoriev I.V."/>
        </authorList>
    </citation>
    <scope>NUCLEOTIDE SEQUENCE [LARGE SCALE GENOMIC DNA]</scope>
    <source>
        <strain evidence="7 8">NRRL 1336</strain>
    </source>
</reference>
<feature type="transmembrane region" description="Helical" evidence="6">
    <location>
        <begin position="105"/>
        <end position="124"/>
    </location>
</feature>
<dbReference type="PANTHER" id="PTHR13314">
    <property type="entry name" value="CALCIUM CHANNEL FLOWER HOMOLOG"/>
    <property type="match status" value="1"/>
</dbReference>
<feature type="transmembrane region" description="Helical" evidence="6">
    <location>
        <begin position="81"/>
        <end position="99"/>
    </location>
</feature>
<dbReference type="GO" id="GO:0016020">
    <property type="term" value="C:membrane"/>
    <property type="evidence" value="ECO:0007669"/>
    <property type="project" value="InterPro"/>
</dbReference>
<evidence type="ECO:0000313" key="7">
    <source>
        <dbReference type="EMBL" id="ORZ09537.1"/>
    </source>
</evidence>
<organism evidence="7 8">
    <name type="scientific">Absidia repens</name>
    <dbReference type="NCBI Taxonomy" id="90262"/>
    <lineage>
        <taxon>Eukaryota</taxon>
        <taxon>Fungi</taxon>
        <taxon>Fungi incertae sedis</taxon>
        <taxon>Mucoromycota</taxon>
        <taxon>Mucoromycotina</taxon>
        <taxon>Mucoromycetes</taxon>
        <taxon>Mucorales</taxon>
        <taxon>Cunninghamellaceae</taxon>
        <taxon>Absidia</taxon>
    </lineage>
</organism>
<sequence length="144" mass="15619">MVLMEELRSRNFSLYAQWGGIISIILLIVLGAVGFLGNIPFAILGWIFAFVLVFVEVPLCIKFCPTSPRFDTFVSGFENSYLRAGLYMVMAIVMFASNAVSSGVLNLPAVFLLLTSLCYLVAGFKQQPHASSKVLGGTGVDNVV</sequence>
<dbReference type="PANTHER" id="PTHR13314:SF2">
    <property type="entry name" value="CALCIUM CHANNEL FLOWER HOMOLOG"/>
    <property type="match status" value="1"/>
</dbReference>
<evidence type="ECO:0000256" key="2">
    <source>
        <dbReference type="ARBA" id="ARBA00005738"/>
    </source>
</evidence>
<evidence type="ECO:0000256" key="1">
    <source>
        <dbReference type="ARBA" id="ARBA00004127"/>
    </source>
</evidence>
<comment type="similarity">
    <text evidence="2">Belongs to the TVP18 family.</text>
</comment>
<evidence type="ECO:0000313" key="8">
    <source>
        <dbReference type="Proteomes" id="UP000193560"/>
    </source>
</evidence>
<feature type="transmembrane region" description="Helical" evidence="6">
    <location>
        <begin position="12"/>
        <end position="35"/>
    </location>
</feature>
<comment type="caution">
    <text evidence="7">The sequence shown here is derived from an EMBL/GenBank/DDBJ whole genome shotgun (WGS) entry which is preliminary data.</text>
</comment>
<dbReference type="Pfam" id="PF10233">
    <property type="entry name" value="Cg6151-P"/>
    <property type="match status" value="1"/>
</dbReference>
<dbReference type="OrthoDB" id="5591789at2759"/>
<name>A0A1X2I509_9FUNG</name>
<evidence type="ECO:0000256" key="4">
    <source>
        <dbReference type="ARBA" id="ARBA00022989"/>
    </source>
</evidence>
<evidence type="ECO:0000256" key="3">
    <source>
        <dbReference type="ARBA" id="ARBA00022692"/>
    </source>
</evidence>
<dbReference type="Proteomes" id="UP000193560">
    <property type="component" value="Unassembled WGS sequence"/>
</dbReference>
<keyword evidence="8" id="KW-1185">Reference proteome</keyword>
<keyword evidence="4 6" id="KW-1133">Transmembrane helix</keyword>
<evidence type="ECO:0000256" key="5">
    <source>
        <dbReference type="ARBA" id="ARBA00023136"/>
    </source>
</evidence>
<keyword evidence="5 6" id="KW-0472">Membrane</keyword>